<name>A0ABR4QTC9_9CEST</name>
<evidence type="ECO:0000313" key="7">
    <source>
        <dbReference type="EMBL" id="KAL5113026.1"/>
    </source>
</evidence>
<keyword evidence="8" id="KW-1185">Reference proteome</keyword>
<comment type="caution">
    <text evidence="7">The sequence shown here is derived from an EMBL/GenBank/DDBJ whole genome shotgun (WGS) entry which is preliminary data.</text>
</comment>
<reference evidence="7 8" key="1">
    <citation type="journal article" date="2022" name="Front. Cell. Infect. Microbiol.">
        <title>The Genomes of Two Strains of Taenia crassiceps the Animal Model for the Study of Human Cysticercosis.</title>
        <authorList>
            <person name="Bobes R.J."/>
            <person name="Estrada K."/>
            <person name="Rios-Valencia D.G."/>
            <person name="Calderon-Gallegos A."/>
            <person name="de la Torre P."/>
            <person name="Carrero J.C."/>
            <person name="Sanchez-Flores A."/>
            <person name="Laclette J.P."/>
        </authorList>
    </citation>
    <scope>NUCLEOTIDE SEQUENCE [LARGE SCALE GENOMIC DNA]</scope>
    <source>
        <strain evidence="7">WFUcys</strain>
    </source>
</reference>
<dbReference type="PANTHER" id="PTHR10507">
    <property type="entry name" value="CDC45-RELATED PROTEIN"/>
    <property type="match status" value="1"/>
</dbReference>
<evidence type="ECO:0000256" key="4">
    <source>
        <dbReference type="ARBA" id="ARBA00023242"/>
    </source>
</evidence>
<evidence type="ECO:0000256" key="2">
    <source>
        <dbReference type="ARBA" id="ARBA00010727"/>
    </source>
</evidence>
<comment type="similarity">
    <text evidence="2">Belongs to the CDC45 family.</text>
</comment>
<keyword evidence="5" id="KW-0131">Cell cycle</keyword>
<evidence type="ECO:0000256" key="6">
    <source>
        <dbReference type="SAM" id="MobiDB-lite"/>
    </source>
</evidence>
<keyword evidence="3" id="KW-0235">DNA replication</keyword>
<feature type="compositionally biased region" description="Acidic residues" evidence="6">
    <location>
        <begin position="636"/>
        <end position="652"/>
    </location>
</feature>
<sequence length="1069" mass="123973">MMCRIRPIKGTTFFERAFLEKYKIGPKTKWKVVKNTPQTAKEIDYIKHLVRIQPVSFPDGLPLSDEDLINFRLLPNGDFVRRGSSPFRPRTTINLAEFKIIEHPCDSEDKVLCVKGANENPRYLTRNYLKNWHNQRWQHHKLLSEFFTAKYKYRLNQDGQEYRYSGLWRLDDAMRQSLSQRKNMDGTYKTRNNSRFEADWDAVHRVHLSKDDMQLLEMPMQVCRKFNAVAADLLKCEFCRLEQLVRDYRRELKLLLPRRESERRKHTLAGHADVLSAVETRLSLLGKVLDELRRIYVIIKSSASPIPRSTELLRELRDISSMAMEHFDEVLLPQIYESKLQRQNQSLSELAYQRRSGNLQQTALFKNLNQSLPNLLGISIVAPPSSAVIPPSATENRQPQLNRADRFESAAPEANDLLATTQSESLSKQVSAMQQTMVSFAAVQQEMAERINRLNNMVICLGYRLHRLEAQNGIRASAKQDAVSFKRFHTSVDESGRPSKICFAFGWYIYWVVSAQLPIYNRFYGGQVEISLWGCSLTSVHLFRQVQALYTLIVISNKVELYQQFSANKERFTYVVLVNCGANFDILKMLEAPAQSIFFICDSHRPIHVNNYYNQRQVNLITLNENTDDIPKFEDIYNDDPMDNSEGEEEEDREGHQRSNLQTAEKRISRRRWERRKEEILIEYESFSYCATSSAVVLFDIAWRLCQDNLHLLWCAIVGHVSQIMLFKSNREHYIEQIGTLHGHMNRLSHSKNLIVGDSDVCSQSIDINFEEELALWMYRHWSLKDALETTILTSTRFKLFTEGGYKRLQEFLASIGLSQRDCSQKFSTMNTQTKNNLNSLFLQFGEKFGLTRSEMFLPSFILRLSYKTPLSAMDSFWLILAALECQSNKDPVEGFHTAAEILVSWSMESLEEWMENLQGQLRSLVGQVRAVLDTDEVVVFGPFLYVYVARSSLLSLNFRNPQFVGLMARYILTAKAAMRTRLGRNRRTVQMPLVLCLDSRYDENYIFVIGIPPLQGDDDRNLFGQAFDASVKRTNARGDFRHFDSNCVELHREDMLMFFEALASLLSA</sequence>
<dbReference type="InterPro" id="IPR036919">
    <property type="entry name" value="Ribo_uL30_ferredoxin-like_sf"/>
</dbReference>
<keyword evidence="4" id="KW-0539">Nucleus</keyword>
<organism evidence="7 8">
    <name type="scientific">Taenia crassiceps</name>
    <dbReference type="NCBI Taxonomy" id="6207"/>
    <lineage>
        <taxon>Eukaryota</taxon>
        <taxon>Metazoa</taxon>
        <taxon>Spiralia</taxon>
        <taxon>Lophotrochozoa</taxon>
        <taxon>Platyhelminthes</taxon>
        <taxon>Cestoda</taxon>
        <taxon>Eucestoda</taxon>
        <taxon>Cyclophyllidea</taxon>
        <taxon>Taeniidae</taxon>
        <taxon>Taenia</taxon>
    </lineage>
</organism>
<comment type="subcellular location">
    <subcellularLocation>
        <location evidence="1">Nucleus</location>
    </subcellularLocation>
</comment>
<evidence type="ECO:0000256" key="3">
    <source>
        <dbReference type="ARBA" id="ARBA00022705"/>
    </source>
</evidence>
<evidence type="ECO:0000256" key="5">
    <source>
        <dbReference type="ARBA" id="ARBA00023306"/>
    </source>
</evidence>
<evidence type="ECO:0000313" key="8">
    <source>
        <dbReference type="Proteomes" id="UP001651158"/>
    </source>
</evidence>
<dbReference type="Pfam" id="PF02724">
    <property type="entry name" value="CDC45"/>
    <property type="match status" value="1"/>
</dbReference>
<proteinExistence type="inferred from homology"/>
<dbReference type="InterPro" id="IPR003874">
    <property type="entry name" value="CDC45"/>
</dbReference>
<dbReference type="PANTHER" id="PTHR10507:SF0">
    <property type="entry name" value="CELL DIVISION CONTROL PROTEIN 45 HOMOLOG"/>
    <property type="match status" value="1"/>
</dbReference>
<accession>A0ABR4QTC9</accession>
<gene>
    <name evidence="7" type="ORF">TcWFU_009946</name>
</gene>
<dbReference type="EMBL" id="JAKROA010000001">
    <property type="protein sequence ID" value="KAL5113026.1"/>
    <property type="molecule type" value="Genomic_DNA"/>
</dbReference>
<protein>
    <submittedName>
        <fullName evidence="7">Uncharacterized protein</fullName>
    </submittedName>
</protein>
<evidence type="ECO:0000256" key="1">
    <source>
        <dbReference type="ARBA" id="ARBA00004123"/>
    </source>
</evidence>
<dbReference type="Proteomes" id="UP001651158">
    <property type="component" value="Unassembled WGS sequence"/>
</dbReference>
<feature type="region of interest" description="Disordered" evidence="6">
    <location>
        <begin position="633"/>
        <end position="664"/>
    </location>
</feature>
<dbReference type="SUPFAM" id="SSF55129">
    <property type="entry name" value="Ribosomal protein L30p/L7e"/>
    <property type="match status" value="1"/>
</dbReference>